<dbReference type="EMBL" id="FOTK01000021">
    <property type="protein sequence ID" value="SFM16987.1"/>
    <property type="molecule type" value="Genomic_DNA"/>
</dbReference>
<feature type="region of interest" description="Disordered" evidence="1">
    <location>
        <begin position="1"/>
        <end position="54"/>
    </location>
</feature>
<evidence type="ECO:0000256" key="1">
    <source>
        <dbReference type="SAM" id="MobiDB-lite"/>
    </source>
</evidence>
<gene>
    <name evidence="2" type="ORF">SAMN05192568_102193</name>
</gene>
<proteinExistence type="predicted"/>
<feature type="compositionally biased region" description="Polar residues" evidence="1">
    <location>
        <begin position="1"/>
        <end position="16"/>
    </location>
</feature>
<dbReference type="AlphaFoldDB" id="A0A1I4NNU5"/>
<keyword evidence="3" id="KW-1185">Reference proteome</keyword>
<protein>
    <submittedName>
        <fullName evidence="2">Uncharacterized protein</fullName>
    </submittedName>
</protein>
<feature type="compositionally biased region" description="Polar residues" evidence="1">
    <location>
        <begin position="26"/>
        <end position="42"/>
    </location>
</feature>
<evidence type="ECO:0000313" key="3">
    <source>
        <dbReference type="Proteomes" id="UP000199048"/>
    </source>
</evidence>
<reference evidence="3" key="1">
    <citation type="submission" date="2016-10" db="EMBL/GenBank/DDBJ databases">
        <authorList>
            <person name="Varghese N."/>
            <person name="Submissions S."/>
        </authorList>
    </citation>
    <scope>NUCLEOTIDE SEQUENCE [LARGE SCALE GENOMIC DNA]</scope>
    <source>
        <strain evidence="3">BL36</strain>
    </source>
</reference>
<evidence type="ECO:0000313" key="2">
    <source>
        <dbReference type="EMBL" id="SFM16987.1"/>
    </source>
</evidence>
<sequence length="119" mass="13036">MLFLEQSANETFSSDAEQTEGPSWGGSVSRQPRSGHRNQAGTIGSLKDDSAKGSVTMAQGDQVVFQRLDLAEILGIWRHARGRIVGIHQQSGHSATVDVKFEGHETLERYLADLFRLVA</sequence>
<accession>A0A1I4NNU5</accession>
<name>A0A1I4NNU5_9HYPH</name>
<dbReference type="STRING" id="582667.SAMN05192568_102193"/>
<organism evidence="2 3">
    <name type="scientific">Methylobacterium pseudosasicola</name>
    <dbReference type="NCBI Taxonomy" id="582667"/>
    <lineage>
        <taxon>Bacteria</taxon>
        <taxon>Pseudomonadati</taxon>
        <taxon>Pseudomonadota</taxon>
        <taxon>Alphaproteobacteria</taxon>
        <taxon>Hyphomicrobiales</taxon>
        <taxon>Methylobacteriaceae</taxon>
        <taxon>Methylobacterium</taxon>
    </lineage>
</organism>
<dbReference type="Proteomes" id="UP000199048">
    <property type="component" value="Unassembled WGS sequence"/>
</dbReference>